<name>A0A5C3KNQ2_COPMA</name>
<dbReference type="STRING" id="230819.A0A5C3KNQ2"/>
<dbReference type="EMBL" id="ML210254">
    <property type="protein sequence ID" value="TFK21922.1"/>
    <property type="molecule type" value="Genomic_DNA"/>
</dbReference>
<feature type="non-terminal residue" evidence="1">
    <location>
        <position position="1"/>
    </location>
</feature>
<sequence length="170" mass="19113">CERPFVDGDDLTPVLVDAVIKLLSIASYNHFCSNHSRNCLGARRSARAASSTTRLPPIVYCGHPNHVVVIKRPPLIFCSGRSVIKIFNECKVLFFDSFLPTSRVSTFCSWIRVKYRKLYNAAWWPLHSVLPLLSYMLKAPLPPRSSITSTGSATFLRPSEGLSESWDSWP</sequence>
<protein>
    <submittedName>
        <fullName evidence="1">Uncharacterized protein</fullName>
    </submittedName>
</protein>
<dbReference type="AlphaFoldDB" id="A0A5C3KNQ2"/>
<organism evidence="1 2">
    <name type="scientific">Coprinopsis marcescibilis</name>
    <name type="common">Agaric fungus</name>
    <name type="synonym">Psathyrella marcescibilis</name>
    <dbReference type="NCBI Taxonomy" id="230819"/>
    <lineage>
        <taxon>Eukaryota</taxon>
        <taxon>Fungi</taxon>
        <taxon>Dikarya</taxon>
        <taxon>Basidiomycota</taxon>
        <taxon>Agaricomycotina</taxon>
        <taxon>Agaricomycetes</taxon>
        <taxon>Agaricomycetidae</taxon>
        <taxon>Agaricales</taxon>
        <taxon>Agaricineae</taxon>
        <taxon>Psathyrellaceae</taxon>
        <taxon>Coprinopsis</taxon>
    </lineage>
</organism>
<reference evidence="1 2" key="1">
    <citation type="journal article" date="2019" name="Nat. Ecol. Evol.">
        <title>Megaphylogeny resolves global patterns of mushroom evolution.</title>
        <authorList>
            <person name="Varga T."/>
            <person name="Krizsan K."/>
            <person name="Foldi C."/>
            <person name="Dima B."/>
            <person name="Sanchez-Garcia M."/>
            <person name="Sanchez-Ramirez S."/>
            <person name="Szollosi G.J."/>
            <person name="Szarkandi J.G."/>
            <person name="Papp V."/>
            <person name="Albert L."/>
            <person name="Andreopoulos W."/>
            <person name="Angelini C."/>
            <person name="Antonin V."/>
            <person name="Barry K.W."/>
            <person name="Bougher N.L."/>
            <person name="Buchanan P."/>
            <person name="Buyck B."/>
            <person name="Bense V."/>
            <person name="Catcheside P."/>
            <person name="Chovatia M."/>
            <person name="Cooper J."/>
            <person name="Damon W."/>
            <person name="Desjardin D."/>
            <person name="Finy P."/>
            <person name="Geml J."/>
            <person name="Haridas S."/>
            <person name="Hughes K."/>
            <person name="Justo A."/>
            <person name="Karasinski D."/>
            <person name="Kautmanova I."/>
            <person name="Kiss B."/>
            <person name="Kocsube S."/>
            <person name="Kotiranta H."/>
            <person name="LaButti K.M."/>
            <person name="Lechner B.E."/>
            <person name="Liimatainen K."/>
            <person name="Lipzen A."/>
            <person name="Lukacs Z."/>
            <person name="Mihaltcheva S."/>
            <person name="Morgado L.N."/>
            <person name="Niskanen T."/>
            <person name="Noordeloos M.E."/>
            <person name="Ohm R.A."/>
            <person name="Ortiz-Santana B."/>
            <person name="Ovrebo C."/>
            <person name="Racz N."/>
            <person name="Riley R."/>
            <person name="Savchenko A."/>
            <person name="Shiryaev A."/>
            <person name="Soop K."/>
            <person name="Spirin V."/>
            <person name="Szebenyi C."/>
            <person name="Tomsovsky M."/>
            <person name="Tulloss R.E."/>
            <person name="Uehling J."/>
            <person name="Grigoriev I.V."/>
            <person name="Vagvolgyi C."/>
            <person name="Papp T."/>
            <person name="Martin F.M."/>
            <person name="Miettinen O."/>
            <person name="Hibbett D.S."/>
            <person name="Nagy L.G."/>
        </authorList>
    </citation>
    <scope>NUCLEOTIDE SEQUENCE [LARGE SCALE GENOMIC DNA]</scope>
    <source>
        <strain evidence="1 2">CBS 121175</strain>
    </source>
</reference>
<evidence type="ECO:0000313" key="2">
    <source>
        <dbReference type="Proteomes" id="UP000307440"/>
    </source>
</evidence>
<gene>
    <name evidence="1" type="ORF">FA15DRAFT_672050</name>
</gene>
<accession>A0A5C3KNQ2</accession>
<proteinExistence type="predicted"/>
<dbReference type="Proteomes" id="UP000307440">
    <property type="component" value="Unassembled WGS sequence"/>
</dbReference>
<evidence type="ECO:0000313" key="1">
    <source>
        <dbReference type="EMBL" id="TFK21922.1"/>
    </source>
</evidence>
<keyword evidence="2" id="KW-1185">Reference proteome</keyword>